<comment type="subcellular location">
    <subcellularLocation>
        <location evidence="1">Encapsulin nanocompartment</location>
    </subcellularLocation>
</comment>
<dbReference type="RefSeq" id="WP_003332270.1">
    <property type="nucleotide sequence ID" value="NZ_JJRY01000009.1"/>
</dbReference>
<dbReference type="Gene3D" id="3.30.2320.10">
    <property type="entry name" value="hypothetical protein PF0899 domain"/>
    <property type="match status" value="1"/>
</dbReference>
<sequence>MSYSSRYPDAPLSDGEWNDLQETVINHARRTLIGRRILDIYGPLGSGIQSIMNDVYEENDLGSISLHGDSLEVSDPVKRENLTIPLLYKDFKLFWRDIAHAKTLNINVDFSTAANAATQLALLEDDLIINGSKEFNISGLMNVKGRITHIRGDWMKSGHAFQDIVDARNKLLQMGHTGPYALIVAPQLYALMHRVHQGTNVLEIEHIREIVTDGVFQSPVIKGDAGILIATGKQNVDLAISEDFDVAYMDEEQMNHIFRIYETIVPRIKRPSAICTLEDPKS</sequence>
<dbReference type="GeneID" id="89468329"/>
<dbReference type="OrthoDB" id="2922at2"/>
<evidence type="ECO:0000256" key="1">
    <source>
        <dbReference type="ARBA" id="ARBA00033738"/>
    </source>
</evidence>
<comment type="similarity">
    <text evidence="2">Belongs to the encapsulin family. Family 1 subfamily.</text>
</comment>
<protein>
    <recommendedName>
        <fullName evidence="4">Type 1 encapsulin shell protein</fullName>
    </recommendedName>
</protein>
<evidence type="ECO:0000256" key="2">
    <source>
        <dbReference type="ARBA" id="ARBA00033743"/>
    </source>
</evidence>
<dbReference type="Pfam" id="PF04454">
    <property type="entry name" value="Linocin_M18"/>
    <property type="match status" value="1"/>
</dbReference>
<evidence type="ECO:0000256" key="4">
    <source>
        <dbReference type="ARBA" id="ARBA00050023"/>
    </source>
</evidence>
<evidence type="ECO:0000313" key="6">
    <source>
        <dbReference type="Proteomes" id="UP000027936"/>
    </source>
</evidence>
<dbReference type="InterPro" id="IPR007544">
    <property type="entry name" value="ENCAP"/>
</dbReference>
<dbReference type="AlphaFoldDB" id="A0A072NMH9"/>
<dbReference type="Gene3D" id="3.30.2400.30">
    <property type="match status" value="1"/>
</dbReference>
<dbReference type="NCBIfam" id="NF041155">
    <property type="entry name" value="encap_f1"/>
    <property type="match status" value="1"/>
</dbReference>
<keyword evidence="3" id="KW-1284">Encapsulin nanocompartment</keyword>
<dbReference type="PATRIC" id="fig|1348973.3.peg.2429"/>
<dbReference type="EMBL" id="JJRY01000009">
    <property type="protein sequence ID" value="KEF38093.1"/>
    <property type="molecule type" value="Genomic_DNA"/>
</dbReference>
<dbReference type="InterPro" id="IPR051429">
    <property type="entry name" value="Encapsulin_nc"/>
</dbReference>
<comment type="caution">
    <text evidence="5">The sequence shown here is derived from an EMBL/GenBank/DDBJ whole genome shotgun (WGS) entry which is preliminary data.</text>
</comment>
<reference evidence="5 6" key="1">
    <citation type="submission" date="2014-04" db="EMBL/GenBank/DDBJ databases">
        <title>Draft genome sequence of Bacillus azotoformans MEV2011, a (co-) denitrifying strain unable to grow in the presence of oxygen.</title>
        <authorList>
            <person name="Nielsen M."/>
            <person name="Schreiber L."/>
            <person name="Finster K."/>
            <person name="Schramm A."/>
        </authorList>
    </citation>
    <scope>NUCLEOTIDE SEQUENCE [LARGE SCALE GENOMIC DNA]</scope>
    <source>
        <strain evidence="5 6">MEV2011</strain>
    </source>
</reference>
<dbReference type="Proteomes" id="UP000027936">
    <property type="component" value="Unassembled WGS sequence"/>
</dbReference>
<dbReference type="PANTHER" id="PTHR37165:SF1">
    <property type="entry name" value="TYPE 1 ENCAPSULIN SHELL PROTEIN"/>
    <property type="match status" value="1"/>
</dbReference>
<dbReference type="GO" id="GO:0140737">
    <property type="term" value="C:encapsulin nanocompartment"/>
    <property type="evidence" value="ECO:0007669"/>
    <property type="project" value="UniProtKB-SubCell"/>
</dbReference>
<proteinExistence type="inferred from homology"/>
<gene>
    <name evidence="5" type="ORF">M670_02511</name>
</gene>
<name>A0A072NMH9_SCHAZ</name>
<evidence type="ECO:0000313" key="5">
    <source>
        <dbReference type="EMBL" id="KEF38093.1"/>
    </source>
</evidence>
<organism evidence="5 6">
    <name type="scientific">Schinkia azotoformans MEV2011</name>
    <dbReference type="NCBI Taxonomy" id="1348973"/>
    <lineage>
        <taxon>Bacteria</taxon>
        <taxon>Bacillati</taxon>
        <taxon>Bacillota</taxon>
        <taxon>Bacilli</taxon>
        <taxon>Bacillales</taxon>
        <taxon>Bacillaceae</taxon>
        <taxon>Calidifontibacillus/Schinkia group</taxon>
        <taxon>Schinkia</taxon>
    </lineage>
</organism>
<dbReference type="PANTHER" id="PTHR37165">
    <property type="entry name" value="PEPTIDASE U56 FAMILY"/>
    <property type="match status" value="1"/>
</dbReference>
<evidence type="ECO:0000256" key="3">
    <source>
        <dbReference type="ARBA" id="ARBA00033787"/>
    </source>
</evidence>
<accession>A0A072NMH9</accession>